<dbReference type="AlphaFoldDB" id="A7RH17"/>
<dbReference type="InParanoid" id="A7RH17"/>
<feature type="transmembrane region" description="Helical" evidence="1">
    <location>
        <begin position="286"/>
        <end position="306"/>
    </location>
</feature>
<feature type="transmembrane region" description="Helical" evidence="1">
    <location>
        <begin position="258"/>
        <end position="274"/>
    </location>
</feature>
<gene>
    <name evidence="2" type="ORF">NEMVEDRAFT_v1g81504</name>
</gene>
<evidence type="ECO:0000256" key="1">
    <source>
        <dbReference type="SAM" id="Phobius"/>
    </source>
</evidence>
<sequence>MVHFSRNPVWRHIFILYCLTFAVILPLFTYRLKFSMYYQKLTETEGEKKLKNENNARLEIVDRYALTMDSKIIKSLLHTSRETDLSVTVITALRHSSSYKAKYLTQVVWTLLRLMLEAPSRDIHLSLQLSVCNVDSEPERHKEALELSSIVPVIERFGNNRKVPYTATVFEKEKQDYVFCLKAAQKSNPRYILALEDDALPNEDFFVVLNHVIHNHLDYKISKGEKTMNMDNITYVKLYHPERLQGFISLESERLPELFGLSTVLGTLLFYIYLKTLAKKTFSHSTVLLVLISFIIYVAGLVIAIGRPNINEVRHLFPPYLYGYTHAPHCCTPAMLFPASGAHMVTEYLEKTTCYVGFAKDTALFKFVTKLGHTARMVQPNLVTHIGLYSSIIKQAS</sequence>
<dbReference type="CDD" id="cd22190">
    <property type="entry name" value="PGAP4"/>
    <property type="match status" value="1"/>
</dbReference>
<dbReference type="eggNOG" id="ENOG502QT3K">
    <property type="taxonomic scope" value="Eukaryota"/>
</dbReference>
<name>A7RH17_NEMVE</name>
<evidence type="ECO:0008006" key="4">
    <source>
        <dbReference type="Google" id="ProtNLM"/>
    </source>
</evidence>
<keyword evidence="1" id="KW-1133">Transmembrane helix</keyword>
<dbReference type="PANTHER" id="PTHR31410:SF1">
    <property type="entry name" value="POST-GPI ATTACHMENT TO PROTEINS FACTOR 4"/>
    <property type="match status" value="1"/>
</dbReference>
<protein>
    <recommendedName>
        <fullName evidence="4">Transmembrane protein 246</fullName>
    </recommendedName>
</protein>
<dbReference type="EMBL" id="DS469510">
    <property type="protein sequence ID" value="EDO49277.1"/>
    <property type="molecule type" value="Genomic_DNA"/>
</dbReference>
<accession>A7RH17</accession>
<dbReference type="InterPro" id="IPR029675">
    <property type="entry name" value="PGAP4"/>
</dbReference>
<dbReference type="KEGG" id="nve:5521425"/>
<dbReference type="Proteomes" id="UP000001593">
    <property type="component" value="Unassembled WGS sequence"/>
</dbReference>
<dbReference type="PhylomeDB" id="A7RH17"/>
<reference evidence="2 3" key="1">
    <citation type="journal article" date="2007" name="Science">
        <title>Sea anemone genome reveals ancestral eumetazoan gene repertoire and genomic organization.</title>
        <authorList>
            <person name="Putnam N.H."/>
            <person name="Srivastava M."/>
            <person name="Hellsten U."/>
            <person name="Dirks B."/>
            <person name="Chapman J."/>
            <person name="Salamov A."/>
            <person name="Terry A."/>
            <person name="Shapiro H."/>
            <person name="Lindquist E."/>
            <person name="Kapitonov V.V."/>
            <person name="Jurka J."/>
            <person name="Genikhovich G."/>
            <person name="Grigoriev I.V."/>
            <person name="Lucas S.M."/>
            <person name="Steele R.E."/>
            <person name="Finnerty J.R."/>
            <person name="Technau U."/>
            <person name="Martindale M.Q."/>
            <person name="Rokhsar D.S."/>
        </authorList>
    </citation>
    <scope>NUCLEOTIDE SEQUENCE [LARGE SCALE GENOMIC DNA]</scope>
    <source>
        <strain evidence="3">CH2 X CH6</strain>
    </source>
</reference>
<dbReference type="GO" id="GO:0016757">
    <property type="term" value="F:glycosyltransferase activity"/>
    <property type="evidence" value="ECO:0000318"/>
    <property type="project" value="GO_Central"/>
</dbReference>
<evidence type="ECO:0000313" key="3">
    <source>
        <dbReference type="Proteomes" id="UP000001593"/>
    </source>
</evidence>
<dbReference type="PANTHER" id="PTHR31410">
    <property type="entry name" value="TRANSMEMBRANE PROTEIN 246"/>
    <property type="match status" value="1"/>
</dbReference>
<organism evidence="2 3">
    <name type="scientific">Nematostella vectensis</name>
    <name type="common">Starlet sea anemone</name>
    <dbReference type="NCBI Taxonomy" id="45351"/>
    <lineage>
        <taxon>Eukaryota</taxon>
        <taxon>Metazoa</taxon>
        <taxon>Cnidaria</taxon>
        <taxon>Anthozoa</taxon>
        <taxon>Hexacorallia</taxon>
        <taxon>Actiniaria</taxon>
        <taxon>Edwardsiidae</taxon>
        <taxon>Nematostella</taxon>
    </lineage>
</organism>
<dbReference type="STRING" id="45351.A7RH17"/>
<dbReference type="HOGENOM" id="CLU_049086_0_0_1"/>
<keyword evidence="1" id="KW-0472">Membrane</keyword>
<proteinExistence type="predicted"/>
<dbReference type="OMA" id="YWNPCSF"/>
<dbReference type="GO" id="GO:0006506">
    <property type="term" value="P:GPI anchor biosynthetic process"/>
    <property type="evidence" value="ECO:0000318"/>
    <property type="project" value="GO_Central"/>
</dbReference>
<dbReference type="GO" id="GO:0000139">
    <property type="term" value="C:Golgi membrane"/>
    <property type="evidence" value="ECO:0000318"/>
    <property type="project" value="GO_Central"/>
</dbReference>
<keyword evidence="3" id="KW-1185">Reference proteome</keyword>
<feature type="transmembrane region" description="Helical" evidence="1">
    <location>
        <begin position="12"/>
        <end position="30"/>
    </location>
</feature>
<evidence type="ECO:0000313" key="2">
    <source>
        <dbReference type="EMBL" id="EDO49277.1"/>
    </source>
</evidence>
<keyword evidence="1" id="KW-0812">Transmembrane</keyword>